<name>A0A315UUD4_GAMAF</name>
<comment type="caution">
    <text evidence="8">The sequence shown here is derived from an EMBL/GenBank/DDBJ whole genome shotgun (WGS) entry which is preliminary data.</text>
</comment>
<keyword evidence="4 7" id="KW-1133">Transmembrane helix</keyword>
<gene>
    <name evidence="8" type="ORF">CCH79_00008570</name>
</gene>
<dbReference type="GO" id="GO:0016020">
    <property type="term" value="C:membrane"/>
    <property type="evidence" value="ECO:0007669"/>
    <property type="project" value="UniProtKB-SubCell"/>
</dbReference>
<dbReference type="AlphaFoldDB" id="A0A315UUD4"/>
<feature type="transmembrane region" description="Helical" evidence="7">
    <location>
        <begin position="149"/>
        <end position="172"/>
    </location>
</feature>
<comment type="subcellular location">
    <subcellularLocation>
        <location evidence="1">Membrane</location>
        <topology evidence="1">Multi-pass membrane protein</topology>
    </subcellularLocation>
</comment>
<evidence type="ECO:0000256" key="6">
    <source>
        <dbReference type="SAM" id="MobiDB-lite"/>
    </source>
</evidence>
<proteinExistence type="inferred from homology"/>
<dbReference type="InterPro" id="IPR020977">
    <property type="entry name" value="Beta-casein-like"/>
</dbReference>
<organism evidence="8 9">
    <name type="scientific">Gambusia affinis</name>
    <name type="common">Western mosquitofish</name>
    <name type="synonym">Heterandria affinis</name>
    <dbReference type="NCBI Taxonomy" id="33528"/>
    <lineage>
        <taxon>Eukaryota</taxon>
        <taxon>Metazoa</taxon>
        <taxon>Chordata</taxon>
        <taxon>Craniata</taxon>
        <taxon>Vertebrata</taxon>
        <taxon>Euteleostomi</taxon>
        <taxon>Actinopterygii</taxon>
        <taxon>Neopterygii</taxon>
        <taxon>Teleostei</taxon>
        <taxon>Neoteleostei</taxon>
        <taxon>Acanthomorphata</taxon>
        <taxon>Ovalentaria</taxon>
        <taxon>Atherinomorphae</taxon>
        <taxon>Cyprinodontiformes</taxon>
        <taxon>Poeciliidae</taxon>
        <taxon>Poeciliinae</taxon>
        <taxon>Gambusia</taxon>
    </lineage>
</organism>
<accession>A0A315UUD4</accession>
<evidence type="ECO:0000256" key="3">
    <source>
        <dbReference type="ARBA" id="ARBA00022692"/>
    </source>
</evidence>
<evidence type="ECO:0000256" key="1">
    <source>
        <dbReference type="ARBA" id="ARBA00004141"/>
    </source>
</evidence>
<evidence type="ECO:0000256" key="7">
    <source>
        <dbReference type="SAM" id="Phobius"/>
    </source>
</evidence>
<keyword evidence="9" id="KW-1185">Reference proteome</keyword>
<feature type="compositionally biased region" description="Basic residues" evidence="6">
    <location>
        <begin position="295"/>
        <end position="307"/>
    </location>
</feature>
<keyword evidence="5 7" id="KW-0472">Membrane</keyword>
<protein>
    <recommendedName>
        <fullName evidence="10">Transmembrane protein 54</fullName>
    </recommendedName>
</protein>
<dbReference type="Proteomes" id="UP000250572">
    <property type="component" value="Unassembled WGS sequence"/>
</dbReference>
<reference evidence="8 9" key="1">
    <citation type="journal article" date="2018" name="G3 (Bethesda)">
        <title>A High-Quality Reference Genome for the Invasive Mosquitofish Gambusia affinis Using a Chicago Library.</title>
        <authorList>
            <person name="Hoffberg S.L."/>
            <person name="Troendle N.J."/>
            <person name="Glenn T.C."/>
            <person name="Mahmud O."/>
            <person name="Louha S."/>
            <person name="Chalopin D."/>
            <person name="Bennetzen J.L."/>
            <person name="Mauricio R."/>
        </authorList>
    </citation>
    <scope>NUCLEOTIDE SEQUENCE [LARGE SCALE GENOMIC DNA]</scope>
    <source>
        <strain evidence="8">NE01/NJP1002.9</strain>
        <tissue evidence="8">Muscle</tissue>
    </source>
</reference>
<dbReference type="Pfam" id="PF12304">
    <property type="entry name" value="BCLP"/>
    <property type="match status" value="1"/>
</dbReference>
<dbReference type="PANTHER" id="PTHR31258:SF5">
    <property type="entry name" value="TMEM54 PROTEIN-RELATED"/>
    <property type="match status" value="1"/>
</dbReference>
<evidence type="ECO:0000256" key="4">
    <source>
        <dbReference type="ARBA" id="ARBA00022989"/>
    </source>
</evidence>
<feature type="compositionally biased region" description="Basic and acidic residues" evidence="6">
    <location>
        <begin position="395"/>
        <end position="418"/>
    </location>
</feature>
<dbReference type="PANTHER" id="PTHR31258">
    <property type="entry name" value="KERATINOCYTE-ASSOCIATED PROTEIN 3"/>
    <property type="match status" value="1"/>
</dbReference>
<feature type="non-terminal residue" evidence="8">
    <location>
        <position position="418"/>
    </location>
</feature>
<dbReference type="EMBL" id="NHOQ01002708">
    <property type="protein sequence ID" value="PWA15298.1"/>
    <property type="molecule type" value="Genomic_DNA"/>
</dbReference>
<evidence type="ECO:0000256" key="2">
    <source>
        <dbReference type="ARBA" id="ARBA00011030"/>
    </source>
</evidence>
<dbReference type="STRING" id="33528.ENSGAFP00000027881"/>
<comment type="similarity">
    <text evidence="2">Belongs to the TMEM54 family.</text>
</comment>
<feature type="compositionally biased region" description="Basic and acidic residues" evidence="6">
    <location>
        <begin position="374"/>
        <end position="386"/>
    </location>
</feature>
<feature type="transmembrane region" description="Helical" evidence="7">
    <location>
        <begin position="117"/>
        <end position="137"/>
    </location>
</feature>
<feature type="region of interest" description="Disordered" evidence="6">
    <location>
        <begin position="257"/>
        <end position="418"/>
    </location>
</feature>
<evidence type="ECO:0000256" key="5">
    <source>
        <dbReference type="ARBA" id="ARBA00023136"/>
    </source>
</evidence>
<evidence type="ECO:0000313" key="8">
    <source>
        <dbReference type="EMBL" id="PWA15298.1"/>
    </source>
</evidence>
<keyword evidence="3 7" id="KW-0812">Transmembrane</keyword>
<feature type="transmembrane region" description="Helical" evidence="7">
    <location>
        <begin position="75"/>
        <end position="97"/>
    </location>
</feature>
<feature type="compositionally biased region" description="Polar residues" evidence="6">
    <location>
        <begin position="358"/>
        <end position="372"/>
    </location>
</feature>
<feature type="transmembrane region" description="Helical" evidence="7">
    <location>
        <begin position="213"/>
        <end position="243"/>
    </location>
</feature>
<evidence type="ECO:0000313" key="9">
    <source>
        <dbReference type="Proteomes" id="UP000250572"/>
    </source>
</evidence>
<sequence>MGFAGNYSLTCPPSPQSLTQVTSAVRLTQLLIDTTRFLPDVTLSRISVSRCVTPSSPRPGTCCDNLEEPLALMKMGLNVILVGHVNFLLGALVHGIVLRQINLHEKARGMDYAISNVVALLSGVLGVIVGILAIILSKNKKSKRLTWSLFSISLVSSLMAGGSTIGLFVSLVKTIVNGGRVLLTHCRLPDAIGFSSVTNECPFDPTRVYSTTIFLWVGLIVSCSIQMVFSARCLAACVSFLGLSGCRKSMRHKKTYTRPINVAKETSQPYYTEPPRRQHDTSQVYTEPPRVHNVSPRRHTEKPRYHKERSQLHTNPPGDHSKPTRHHKDPPRSNNKPSRHPTAPPRLERHTPQRPLPSHNQSLPTSERQPLRQSHRDRSDVERQEMRSCSQQRGQGEHHNLRRGTSDRYILHRASDLT</sequence>
<evidence type="ECO:0008006" key="10">
    <source>
        <dbReference type="Google" id="ProtNLM"/>
    </source>
</evidence>